<dbReference type="EMBL" id="GL377614">
    <property type="protein sequence ID" value="EFJ17309.1"/>
    <property type="molecule type" value="Genomic_DNA"/>
</dbReference>
<feature type="repeat" description="RCC1" evidence="2">
    <location>
        <begin position="369"/>
        <end position="420"/>
    </location>
</feature>
<dbReference type="Gramene" id="EFJ17309">
    <property type="protein sequence ID" value="EFJ17309"/>
    <property type="gene ID" value="SELMODRAFT_114812"/>
</dbReference>
<evidence type="ECO:0000313" key="5">
    <source>
        <dbReference type="Proteomes" id="UP000001514"/>
    </source>
</evidence>
<dbReference type="OMA" id="SWNEPKR"/>
<dbReference type="KEGG" id="smo:SELMODRAFT_114812"/>
<dbReference type="Pfam" id="PF25390">
    <property type="entry name" value="WD40_RLD"/>
    <property type="match status" value="1"/>
</dbReference>
<dbReference type="PRINTS" id="PR00633">
    <property type="entry name" value="RCCNDNSATION"/>
</dbReference>
<feature type="repeat" description="RCC1" evidence="2">
    <location>
        <begin position="127"/>
        <end position="179"/>
    </location>
</feature>
<feature type="repeat" description="RCC1" evidence="2">
    <location>
        <begin position="266"/>
        <end position="318"/>
    </location>
</feature>
<feature type="repeat" description="RCC1" evidence="2">
    <location>
        <begin position="18"/>
        <end position="70"/>
    </location>
</feature>
<dbReference type="FunCoup" id="D8SDU3">
    <property type="interactions" value="418"/>
</dbReference>
<dbReference type="SUPFAM" id="SSF50985">
    <property type="entry name" value="RCC1/BLIP-II"/>
    <property type="match status" value="1"/>
</dbReference>
<dbReference type="HOGENOM" id="CLU_035459_0_0_1"/>
<dbReference type="PROSITE" id="PS00626">
    <property type="entry name" value="RCC1_2"/>
    <property type="match status" value="2"/>
</dbReference>
<feature type="repeat" description="RCC1" evidence="2">
    <location>
        <begin position="180"/>
        <end position="265"/>
    </location>
</feature>
<dbReference type="InterPro" id="IPR051210">
    <property type="entry name" value="Ub_ligase/GEF_domain"/>
</dbReference>
<feature type="repeat" description="RCC1" evidence="2">
    <location>
        <begin position="71"/>
        <end position="126"/>
    </location>
</feature>
<evidence type="ECO:0000256" key="2">
    <source>
        <dbReference type="PROSITE-ProRule" id="PRU00235"/>
    </source>
</evidence>
<evidence type="ECO:0000256" key="1">
    <source>
        <dbReference type="ARBA" id="ARBA00022737"/>
    </source>
</evidence>
<dbReference type="Proteomes" id="UP000001514">
    <property type="component" value="Unassembled WGS sequence"/>
</dbReference>
<keyword evidence="1" id="KW-0677">Repeat</keyword>
<protein>
    <recommendedName>
        <fullName evidence="3">RCC1-like domain-containing protein</fullName>
    </recommendedName>
</protein>
<sequence length="420" mass="45039">MIGLARRRNVLGRVLHTAAVYSFGDGSNGALGQPHSFTNDSFEPAPVPDLPPSIARVACGHYHSLALTQSGELWAWGRNNEGQLGRGEKSILSAATITPQRVRGMESTRVRAAAGSGVVSMAICEDGSLWSWGSSKRGQLGLGLGVTRSLLPQKIHALAGKSVLQVSLGWGHALACTMDGELFSWGYHDSGRLGYLLPQDQPSMIQPSKNTLDRNDVGEKMLMEQLRKEDAPILQWEPKLVELPEPCKIIQVACGLDHSLALSESGLLFSFGDNSTDQLGREITEDSPIISRVGGDLEGKQVVAIGAGWGHSLAVERCSRAAYTWGWSSGSQLGRSGPSSVPKKLEELDDPVVSVAGGRVHSLALTSKHQVWTWGCGRNGRLGLGSSRDENLPVLVDSLEEHAEVIDVCCGYDHSLLLAR</sequence>
<keyword evidence="5" id="KW-1185">Reference proteome</keyword>
<evidence type="ECO:0000313" key="4">
    <source>
        <dbReference type="EMBL" id="EFJ17309.1"/>
    </source>
</evidence>
<feature type="domain" description="RCC1-like" evidence="3">
    <location>
        <begin position="20"/>
        <end position="417"/>
    </location>
</feature>
<dbReference type="AlphaFoldDB" id="D8SDU3"/>
<reference evidence="4 5" key="1">
    <citation type="journal article" date="2011" name="Science">
        <title>The Selaginella genome identifies genetic changes associated with the evolution of vascular plants.</title>
        <authorList>
            <person name="Banks J.A."/>
            <person name="Nishiyama T."/>
            <person name="Hasebe M."/>
            <person name="Bowman J.L."/>
            <person name="Gribskov M."/>
            <person name="dePamphilis C."/>
            <person name="Albert V.A."/>
            <person name="Aono N."/>
            <person name="Aoyama T."/>
            <person name="Ambrose B.A."/>
            <person name="Ashton N.W."/>
            <person name="Axtell M.J."/>
            <person name="Barker E."/>
            <person name="Barker M.S."/>
            <person name="Bennetzen J.L."/>
            <person name="Bonawitz N.D."/>
            <person name="Chapple C."/>
            <person name="Cheng C."/>
            <person name="Correa L.G."/>
            <person name="Dacre M."/>
            <person name="DeBarry J."/>
            <person name="Dreyer I."/>
            <person name="Elias M."/>
            <person name="Engstrom E.M."/>
            <person name="Estelle M."/>
            <person name="Feng L."/>
            <person name="Finet C."/>
            <person name="Floyd S.K."/>
            <person name="Frommer W.B."/>
            <person name="Fujita T."/>
            <person name="Gramzow L."/>
            <person name="Gutensohn M."/>
            <person name="Harholt J."/>
            <person name="Hattori M."/>
            <person name="Heyl A."/>
            <person name="Hirai T."/>
            <person name="Hiwatashi Y."/>
            <person name="Ishikawa M."/>
            <person name="Iwata M."/>
            <person name="Karol K.G."/>
            <person name="Koehler B."/>
            <person name="Kolukisaoglu U."/>
            <person name="Kubo M."/>
            <person name="Kurata T."/>
            <person name="Lalonde S."/>
            <person name="Li K."/>
            <person name="Li Y."/>
            <person name="Litt A."/>
            <person name="Lyons E."/>
            <person name="Manning G."/>
            <person name="Maruyama T."/>
            <person name="Michael T.P."/>
            <person name="Mikami K."/>
            <person name="Miyazaki S."/>
            <person name="Morinaga S."/>
            <person name="Murata T."/>
            <person name="Mueller-Roeber B."/>
            <person name="Nelson D.R."/>
            <person name="Obara M."/>
            <person name="Oguri Y."/>
            <person name="Olmstead R.G."/>
            <person name="Onodera N."/>
            <person name="Petersen B.L."/>
            <person name="Pils B."/>
            <person name="Prigge M."/>
            <person name="Rensing S.A."/>
            <person name="Riano-Pachon D.M."/>
            <person name="Roberts A.W."/>
            <person name="Sato Y."/>
            <person name="Scheller H.V."/>
            <person name="Schulz B."/>
            <person name="Schulz C."/>
            <person name="Shakirov E.V."/>
            <person name="Shibagaki N."/>
            <person name="Shinohara N."/>
            <person name="Shippen D.E."/>
            <person name="Soerensen I."/>
            <person name="Sotooka R."/>
            <person name="Sugimoto N."/>
            <person name="Sugita M."/>
            <person name="Sumikawa N."/>
            <person name="Tanurdzic M."/>
            <person name="Theissen G."/>
            <person name="Ulvskov P."/>
            <person name="Wakazuki S."/>
            <person name="Weng J.K."/>
            <person name="Willats W.W."/>
            <person name="Wipf D."/>
            <person name="Wolf P.G."/>
            <person name="Yang L."/>
            <person name="Zimmer A.D."/>
            <person name="Zhu Q."/>
            <person name="Mitros T."/>
            <person name="Hellsten U."/>
            <person name="Loque D."/>
            <person name="Otillar R."/>
            <person name="Salamov A."/>
            <person name="Schmutz J."/>
            <person name="Shapiro H."/>
            <person name="Lindquist E."/>
            <person name="Lucas S."/>
            <person name="Rokhsar D."/>
            <person name="Grigoriev I.V."/>
        </authorList>
    </citation>
    <scope>NUCLEOTIDE SEQUENCE [LARGE SCALE GENOMIC DNA]</scope>
</reference>
<dbReference type="OrthoDB" id="8068875at2759"/>
<dbReference type="eggNOG" id="KOG1426">
    <property type="taxonomic scope" value="Eukaryota"/>
</dbReference>
<evidence type="ECO:0000259" key="3">
    <source>
        <dbReference type="Pfam" id="PF25390"/>
    </source>
</evidence>
<name>D8SDU3_SELML</name>
<dbReference type="PANTHER" id="PTHR22870:SF365">
    <property type="entry name" value="REGULATOR OF CHROMOSOME CONDENSATION (CELL CYCLE REGULATORY PROTEIN)-RELATED"/>
    <property type="match status" value="1"/>
</dbReference>
<dbReference type="STRING" id="88036.D8SDU3"/>
<dbReference type="PANTHER" id="PTHR22870">
    <property type="entry name" value="REGULATOR OF CHROMOSOME CONDENSATION"/>
    <property type="match status" value="1"/>
</dbReference>
<dbReference type="Gene3D" id="2.130.10.30">
    <property type="entry name" value="Regulator of chromosome condensation 1/beta-lactamase-inhibitor protein II"/>
    <property type="match status" value="2"/>
</dbReference>
<dbReference type="PROSITE" id="PS50012">
    <property type="entry name" value="RCC1_3"/>
    <property type="match status" value="7"/>
</dbReference>
<dbReference type="InterPro" id="IPR058923">
    <property type="entry name" value="RCC1-like_dom"/>
</dbReference>
<organism evidence="5">
    <name type="scientific">Selaginella moellendorffii</name>
    <name type="common">Spikemoss</name>
    <dbReference type="NCBI Taxonomy" id="88036"/>
    <lineage>
        <taxon>Eukaryota</taxon>
        <taxon>Viridiplantae</taxon>
        <taxon>Streptophyta</taxon>
        <taxon>Embryophyta</taxon>
        <taxon>Tracheophyta</taxon>
        <taxon>Lycopodiopsida</taxon>
        <taxon>Selaginellales</taxon>
        <taxon>Selaginellaceae</taxon>
        <taxon>Selaginella</taxon>
    </lineage>
</organism>
<accession>D8SDU3</accession>
<feature type="repeat" description="RCC1" evidence="2">
    <location>
        <begin position="320"/>
        <end position="368"/>
    </location>
</feature>
<dbReference type="InterPro" id="IPR000408">
    <property type="entry name" value="Reg_chr_condens"/>
</dbReference>
<dbReference type="InParanoid" id="D8SDU3"/>
<dbReference type="InterPro" id="IPR009091">
    <property type="entry name" value="RCC1/BLIP-II"/>
</dbReference>
<proteinExistence type="predicted"/>
<gene>
    <name evidence="4" type="ORF">SELMODRAFT_114812</name>
</gene>